<dbReference type="RefSeq" id="WP_170120240.1">
    <property type="nucleotide sequence ID" value="NZ_MSZV01000032.1"/>
</dbReference>
<proteinExistence type="predicted"/>
<dbReference type="Proteomes" id="UP000245812">
    <property type="component" value="Unassembled WGS sequence"/>
</dbReference>
<evidence type="ECO:0000313" key="3">
    <source>
        <dbReference type="Proteomes" id="UP000245812"/>
    </source>
</evidence>
<name>A0A316HJY8_9GAMM</name>
<feature type="transmembrane region" description="Helical" evidence="1">
    <location>
        <begin position="21"/>
        <end position="44"/>
    </location>
</feature>
<comment type="caution">
    <text evidence="2">The sequence shown here is derived from an EMBL/GenBank/DDBJ whole genome shotgun (WGS) entry which is preliminary data.</text>
</comment>
<sequence length="45" mass="4829">MPQRNSHRNFAETSRHVAFAGLLRLRGTLLLALVLVLLITSGGAG</sequence>
<organism evidence="2 3">
    <name type="scientific">Fulvimonas soli</name>
    <dbReference type="NCBI Taxonomy" id="155197"/>
    <lineage>
        <taxon>Bacteria</taxon>
        <taxon>Pseudomonadati</taxon>
        <taxon>Pseudomonadota</taxon>
        <taxon>Gammaproteobacteria</taxon>
        <taxon>Lysobacterales</taxon>
        <taxon>Rhodanobacteraceae</taxon>
        <taxon>Fulvimonas</taxon>
    </lineage>
</organism>
<evidence type="ECO:0000256" key="1">
    <source>
        <dbReference type="SAM" id="Phobius"/>
    </source>
</evidence>
<evidence type="ECO:0000313" key="2">
    <source>
        <dbReference type="EMBL" id="PWK81537.1"/>
    </source>
</evidence>
<dbReference type="AlphaFoldDB" id="A0A316HJY8"/>
<reference evidence="2 3" key="1">
    <citation type="submission" date="2018-05" db="EMBL/GenBank/DDBJ databases">
        <title>Genomic Encyclopedia of Type Strains, Phase IV (KMG-IV): sequencing the most valuable type-strain genomes for metagenomic binning, comparative biology and taxonomic classification.</title>
        <authorList>
            <person name="Goeker M."/>
        </authorList>
    </citation>
    <scope>NUCLEOTIDE SEQUENCE [LARGE SCALE GENOMIC DNA]</scope>
    <source>
        <strain evidence="2 3">DSM 14263</strain>
    </source>
</reference>
<accession>A0A316HJY8</accession>
<gene>
    <name evidence="2" type="ORF">C7456_12114</name>
</gene>
<keyword evidence="1" id="KW-0812">Transmembrane</keyword>
<keyword evidence="1" id="KW-1133">Transmembrane helix</keyword>
<dbReference type="EMBL" id="QGHC01000021">
    <property type="protein sequence ID" value="PWK81537.1"/>
    <property type="molecule type" value="Genomic_DNA"/>
</dbReference>
<protein>
    <submittedName>
        <fullName evidence="2">Uncharacterized protein</fullName>
    </submittedName>
</protein>
<keyword evidence="1" id="KW-0472">Membrane</keyword>
<keyword evidence="3" id="KW-1185">Reference proteome</keyword>